<dbReference type="EMBL" id="CM003610">
    <property type="protein sequence ID" value="KYP62885.1"/>
    <property type="molecule type" value="Genomic_DNA"/>
</dbReference>
<gene>
    <name evidence="2" type="ORF">KK1_017445</name>
    <name evidence="3" type="ORF">KK1_017451</name>
</gene>
<dbReference type="Proteomes" id="UP000075243">
    <property type="component" value="Chromosome 8"/>
</dbReference>
<name>A0A151T793_CAJCA</name>
<evidence type="ECO:0000313" key="3">
    <source>
        <dbReference type="EMBL" id="KYP62891.1"/>
    </source>
</evidence>
<dbReference type="EMBL" id="CM003610">
    <property type="protein sequence ID" value="KYP62891.1"/>
    <property type="molecule type" value="Genomic_DNA"/>
</dbReference>
<evidence type="ECO:0000259" key="1">
    <source>
        <dbReference type="Pfam" id="PF07727"/>
    </source>
</evidence>
<sequence>MSEGFEKCHNEYTLFTKTSKEGKILIVNLYVDDLIFTDNDEFMFLEFKNSMVRELDMNDMGRMRYFLGVEVLQRYDGIYISKIKYALEIL</sequence>
<protein>
    <recommendedName>
        <fullName evidence="1">Reverse transcriptase Ty1/copia-type domain-containing protein</fullName>
    </recommendedName>
</protein>
<proteinExistence type="predicted"/>
<accession>A0A151T793</accession>
<organism evidence="3 4">
    <name type="scientific">Cajanus cajan</name>
    <name type="common">Pigeon pea</name>
    <name type="synonym">Cajanus indicus</name>
    <dbReference type="NCBI Taxonomy" id="3821"/>
    <lineage>
        <taxon>Eukaryota</taxon>
        <taxon>Viridiplantae</taxon>
        <taxon>Streptophyta</taxon>
        <taxon>Embryophyta</taxon>
        <taxon>Tracheophyta</taxon>
        <taxon>Spermatophyta</taxon>
        <taxon>Magnoliopsida</taxon>
        <taxon>eudicotyledons</taxon>
        <taxon>Gunneridae</taxon>
        <taxon>Pentapetalae</taxon>
        <taxon>rosids</taxon>
        <taxon>fabids</taxon>
        <taxon>Fabales</taxon>
        <taxon>Fabaceae</taxon>
        <taxon>Papilionoideae</taxon>
        <taxon>50 kb inversion clade</taxon>
        <taxon>NPAAA clade</taxon>
        <taxon>indigoferoid/millettioid clade</taxon>
        <taxon>Phaseoleae</taxon>
        <taxon>Cajanus</taxon>
    </lineage>
</organism>
<feature type="domain" description="Reverse transcriptase Ty1/copia-type" evidence="1">
    <location>
        <begin position="3"/>
        <end position="89"/>
    </location>
</feature>
<dbReference type="Gramene" id="C.cajan_16941.t">
    <property type="protein sequence ID" value="C.cajan_16941.t.cds1"/>
    <property type="gene ID" value="C.cajan_16941"/>
</dbReference>
<dbReference type="AlphaFoldDB" id="A0A151T793"/>
<dbReference type="InterPro" id="IPR013103">
    <property type="entry name" value="RVT_2"/>
</dbReference>
<dbReference type="Pfam" id="PF07727">
    <property type="entry name" value="RVT_2"/>
    <property type="match status" value="1"/>
</dbReference>
<evidence type="ECO:0000313" key="2">
    <source>
        <dbReference type="EMBL" id="KYP62885.1"/>
    </source>
</evidence>
<evidence type="ECO:0000313" key="4">
    <source>
        <dbReference type="Proteomes" id="UP000075243"/>
    </source>
</evidence>
<keyword evidence="4" id="KW-1185">Reference proteome</keyword>
<reference evidence="3 4" key="1">
    <citation type="journal article" date="2012" name="Nat. Biotechnol.">
        <title>Draft genome sequence of pigeonpea (Cajanus cajan), an orphan legume crop of resource-poor farmers.</title>
        <authorList>
            <person name="Varshney R.K."/>
            <person name="Chen W."/>
            <person name="Li Y."/>
            <person name="Bharti A.K."/>
            <person name="Saxena R.K."/>
            <person name="Schlueter J.A."/>
            <person name="Donoghue M.T."/>
            <person name="Azam S."/>
            <person name="Fan G."/>
            <person name="Whaley A.M."/>
            <person name="Farmer A.D."/>
            <person name="Sheridan J."/>
            <person name="Iwata A."/>
            <person name="Tuteja R."/>
            <person name="Penmetsa R.V."/>
            <person name="Wu W."/>
            <person name="Upadhyaya H.D."/>
            <person name="Yang S.P."/>
            <person name="Shah T."/>
            <person name="Saxena K.B."/>
            <person name="Michael T."/>
            <person name="McCombie W.R."/>
            <person name="Yang B."/>
            <person name="Zhang G."/>
            <person name="Yang H."/>
            <person name="Wang J."/>
            <person name="Spillane C."/>
            <person name="Cook D.R."/>
            <person name="May G.D."/>
            <person name="Xu X."/>
            <person name="Jackson S.A."/>
        </authorList>
    </citation>
    <scope>NUCLEOTIDE SEQUENCE [LARGE SCALE GENOMIC DNA]</scope>
    <source>
        <strain evidence="4">cv. Asha</strain>
    </source>
</reference>
<dbReference type="Gramene" id="C.cajan_16947.t">
    <property type="protein sequence ID" value="C.cajan_16947.t.cds1"/>
    <property type="gene ID" value="C.cajan_16947"/>
</dbReference>